<dbReference type="Gene3D" id="2.60.40.10">
    <property type="entry name" value="Immunoglobulins"/>
    <property type="match status" value="1"/>
</dbReference>
<accession>A0A1M6GCL9</accession>
<sequence length="512" mass="57970">MIRLIFILFFAGIVFSGYGTSKNEVLTGRVFLDENKNGIHDNPEPGISGICVSNGNEVVQTDAAGNWELPVENANSIFVIKPSNYAVSLNPENIPQHFHLLHEGNQTSIDFPLYPAEEENKFSVLFFGDTQARGLREVNFILHDVVEECMGTNAAFGVSLGDIVADDPGLFAEVSQGIGQIGIPWYNIFGNHDHDRDEKRNENKGKTFSKFFGPATYAFEYGQVAFIGLNNVFFNETGKYHAHLSDDQLSFVENYLSFVPEEKLVVLMMHIPLVRIDTRDRLYEILQNRKHTFSISGHVHEQIQVFVDEEMGWKGNEPHHHLINATVCGSWWCGLNDETGIPHATMNDGAPNGYSIVIFEGNDYSVRFKAARRPADYQMNIYLPDELAQNELDTTNVLVNVFAGSSRSKVEMRIGKTGKWIPMQQVKTIDPECLRMHQLSPVLDKEFEGQALDDVLGYKMDYPSVSTHMWQGKLPDELRAGTHSVTVRTTDMFNQTWTGHRIFRVKNENWKK</sequence>
<dbReference type="STRING" id="1168035.SAMN05444280_110118"/>
<dbReference type="Gene3D" id="3.60.21.10">
    <property type="match status" value="1"/>
</dbReference>
<dbReference type="InterPro" id="IPR032285">
    <property type="entry name" value="Metallophos_N"/>
</dbReference>
<evidence type="ECO:0000313" key="5">
    <source>
        <dbReference type="Proteomes" id="UP000184050"/>
    </source>
</evidence>
<name>A0A1M6GCL9_9BACT</name>
<dbReference type="CDD" id="cd00838">
    <property type="entry name" value="MPP_superfamily"/>
    <property type="match status" value="1"/>
</dbReference>
<dbReference type="OrthoDB" id="1776264at2"/>
<organism evidence="4 5">
    <name type="scientific">Tangfeifania diversioriginum</name>
    <dbReference type="NCBI Taxonomy" id="1168035"/>
    <lineage>
        <taxon>Bacteria</taxon>
        <taxon>Pseudomonadati</taxon>
        <taxon>Bacteroidota</taxon>
        <taxon>Bacteroidia</taxon>
        <taxon>Marinilabiliales</taxon>
        <taxon>Prolixibacteraceae</taxon>
        <taxon>Tangfeifania</taxon>
    </lineage>
</organism>
<dbReference type="InterPro" id="IPR029052">
    <property type="entry name" value="Metallo-depent_PP-like"/>
</dbReference>
<dbReference type="PANTHER" id="PTHR43143:SF6">
    <property type="entry name" value="BLL3016 PROTEIN"/>
    <property type="match status" value="1"/>
</dbReference>
<dbReference type="PANTHER" id="PTHR43143">
    <property type="entry name" value="METALLOPHOSPHOESTERASE, CALCINEURIN SUPERFAMILY"/>
    <property type="match status" value="1"/>
</dbReference>
<feature type="domain" description="Calcineurin-like phosphoesterase" evidence="1">
    <location>
        <begin position="123"/>
        <end position="301"/>
    </location>
</feature>
<proteinExistence type="predicted"/>
<dbReference type="RefSeq" id="WP_073168364.1">
    <property type="nucleotide sequence ID" value="NZ_FQZE01000010.1"/>
</dbReference>
<feature type="domain" description="Calcineurin-like phosphoesterase C-terminal" evidence="2">
    <location>
        <begin position="324"/>
        <end position="496"/>
    </location>
</feature>
<feature type="domain" description="Calcineurin-like phosphoesterase N-terminal" evidence="3">
    <location>
        <begin position="44"/>
        <end position="112"/>
    </location>
</feature>
<dbReference type="GO" id="GO:0016787">
    <property type="term" value="F:hydrolase activity"/>
    <property type="evidence" value="ECO:0007669"/>
    <property type="project" value="InterPro"/>
</dbReference>
<dbReference type="AlphaFoldDB" id="A0A1M6GCL9"/>
<dbReference type="InterPro" id="IPR032288">
    <property type="entry name" value="Metallophos_C"/>
</dbReference>
<dbReference type="Pfam" id="PF16370">
    <property type="entry name" value="MetallophosC"/>
    <property type="match status" value="1"/>
</dbReference>
<gene>
    <name evidence="4" type="ORF">SAMN05444280_110118</name>
</gene>
<protein>
    <submittedName>
        <fullName evidence="4">Calcineurin-like phosphoesterase</fullName>
    </submittedName>
</protein>
<dbReference type="EMBL" id="FQZE01000010">
    <property type="protein sequence ID" value="SHJ07693.1"/>
    <property type="molecule type" value="Genomic_DNA"/>
</dbReference>
<evidence type="ECO:0000313" key="4">
    <source>
        <dbReference type="EMBL" id="SHJ07693.1"/>
    </source>
</evidence>
<dbReference type="Proteomes" id="UP000184050">
    <property type="component" value="Unassembled WGS sequence"/>
</dbReference>
<reference evidence="4 5" key="1">
    <citation type="submission" date="2016-11" db="EMBL/GenBank/DDBJ databases">
        <authorList>
            <person name="Jaros S."/>
            <person name="Januszkiewicz K."/>
            <person name="Wedrychowicz H."/>
        </authorList>
    </citation>
    <scope>NUCLEOTIDE SEQUENCE [LARGE SCALE GENOMIC DNA]</scope>
    <source>
        <strain evidence="4 5">DSM 27063</strain>
    </source>
</reference>
<dbReference type="InterPro" id="IPR051918">
    <property type="entry name" value="STPP_CPPED1"/>
</dbReference>
<evidence type="ECO:0000259" key="1">
    <source>
        <dbReference type="Pfam" id="PF00149"/>
    </source>
</evidence>
<dbReference type="InterPro" id="IPR013783">
    <property type="entry name" value="Ig-like_fold"/>
</dbReference>
<dbReference type="SUPFAM" id="SSF56300">
    <property type="entry name" value="Metallo-dependent phosphatases"/>
    <property type="match status" value="1"/>
</dbReference>
<evidence type="ECO:0000259" key="3">
    <source>
        <dbReference type="Pfam" id="PF16371"/>
    </source>
</evidence>
<dbReference type="Pfam" id="PF00149">
    <property type="entry name" value="Metallophos"/>
    <property type="match status" value="1"/>
</dbReference>
<dbReference type="InterPro" id="IPR004843">
    <property type="entry name" value="Calcineurin-like_PHP"/>
</dbReference>
<evidence type="ECO:0000259" key="2">
    <source>
        <dbReference type="Pfam" id="PF16370"/>
    </source>
</evidence>
<dbReference type="Pfam" id="PF16371">
    <property type="entry name" value="MetallophosN"/>
    <property type="match status" value="1"/>
</dbReference>
<keyword evidence="5" id="KW-1185">Reference proteome</keyword>